<evidence type="ECO:0000313" key="1">
    <source>
        <dbReference type="EMBL" id="KIC55901.1"/>
    </source>
</evidence>
<sequence length="60" mass="6641">MPSAKAGPDQKHALKALWRKWVFPPSGIDRLSHYILSALPKFVDLSAPPRPDLYAANGSR</sequence>
<accession>A0A0B4CN93</accession>
<evidence type="ECO:0000313" key="2">
    <source>
        <dbReference type="Proteomes" id="UP000031166"/>
    </source>
</evidence>
<dbReference type="EMBL" id="JWSY01000028">
    <property type="protein sequence ID" value="KIC55901.1"/>
    <property type="molecule type" value="Genomic_DNA"/>
</dbReference>
<dbReference type="AlphaFoldDB" id="A0A0B4CN93"/>
<protein>
    <submittedName>
        <fullName evidence="1">Uncharacterized protein</fullName>
    </submittedName>
</protein>
<gene>
    <name evidence="1" type="ORF">RM53_14410</name>
</gene>
<reference evidence="1 2" key="1">
    <citation type="submission" date="2014-12" db="EMBL/GenBank/DDBJ databases">
        <title>Genome sequencing of Brevundimonas nasdae TPW30.</title>
        <authorList>
            <person name="Tan P.W."/>
            <person name="Chan K.-G."/>
        </authorList>
    </citation>
    <scope>NUCLEOTIDE SEQUENCE [LARGE SCALE GENOMIC DNA]</scope>
    <source>
        <strain evidence="1 2">TPW30</strain>
    </source>
</reference>
<comment type="caution">
    <text evidence="1">The sequence shown here is derived from an EMBL/GenBank/DDBJ whole genome shotgun (WGS) entry which is preliminary data.</text>
</comment>
<organism evidence="1 2">
    <name type="scientific">Brevundimonas nasdae</name>
    <dbReference type="NCBI Taxonomy" id="172043"/>
    <lineage>
        <taxon>Bacteria</taxon>
        <taxon>Pseudomonadati</taxon>
        <taxon>Pseudomonadota</taxon>
        <taxon>Alphaproteobacteria</taxon>
        <taxon>Caulobacterales</taxon>
        <taxon>Caulobacteraceae</taxon>
        <taxon>Brevundimonas</taxon>
    </lineage>
</organism>
<name>A0A0B4CN93_9CAUL</name>
<dbReference type="Proteomes" id="UP000031166">
    <property type="component" value="Unassembled WGS sequence"/>
</dbReference>
<proteinExistence type="predicted"/>